<dbReference type="VEuPathDB" id="VectorBase:ISCW004091"/>
<dbReference type="Proteomes" id="UP000001555">
    <property type="component" value="Unassembled WGS sequence"/>
</dbReference>
<reference evidence="2 4" key="1">
    <citation type="submission" date="2008-03" db="EMBL/GenBank/DDBJ databases">
        <title>Annotation of Ixodes scapularis.</title>
        <authorList>
            <consortium name="Ixodes scapularis Genome Project Consortium"/>
            <person name="Caler E."/>
            <person name="Hannick L.I."/>
            <person name="Bidwell S."/>
            <person name="Joardar V."/>
            <person name="Thiagarajan M."/>
            <person name="Amedeo P."/>
            <person name="Galinsky K.J."/>
            <person name="Schobel S."/>
            <person name="Inman J."/>
            <person name="Hostetler J."/>
            <person name="Miller J."/>
            <person name="Hammond M."/>
            <person name="Megy K."/>
            <person name="Lawson D."/>
            <person name="Kodira C."/>
            <person name="Sutton G."/>
            <person name="Meyer J."/>
            <person name="Hill C.A."/>
            <person name="Birren B."/>
            <person name="Nene V."/>
            <person name="Collins F."/>
            <person name="Alarcon-Chaidez F."/>
            <person name="Wikel S."/>
            <person name="Strausberg R."/>
        </authorList>
    </citation>
    <scope>NUCLEOTIDE SEQUENCE [LARGE SCALE GENOMIC DNA]</scope>
    <source>
        <strain evidence="4">Wikel</strain>
        <strain evidence="2">Wikel colony</strain>
    </source>
</reference>
<dbReference type="EMBL" id="ABJB010095501">
    <property type="status" value="NOT_ANNOTATED_CDS"/>
    <property type="molecule type" value="Genomic_DNA"/>
</dbReference>
<dbReference type="GO" id="GO:0009116">
    <property type="term" value="P:nucleoside metabolic process"/>
    <property type="evidence" value="ECO:0007669"/>
    <property type="project" value="InterPro"/>
</dbReference>
<dbReference type="EMBL" id="ABJB010604253">
    <property type="status" value="NOT_ANNOTATED_CDS"/>
    <property type="molecule type" value="Genomic_DNA"/>
</dbReference>
<dbReference type="InParanoid" id="B7PEA4"/>
<proteinExistence type="evidence at protein level"/>
<dbReference type="Gene3D" id="3.40.50.1580">
    <property type="entry name" value="Nucleoside phosphorylase domain"/>
    <property type="match status" value="1"/>
</dbReference>
<dbReference type="InterPro" id="IPR035994">
    <property type="entry name" value="Nucleoside_phosphorylase_sf"/>
</dbReference>
<feature type="domain" description="Winged helix-turn-helix" evidence="1">
    <location>
        <begin position="198"/>
        <end position="260"/>
    </location>
</feature>
<dbReference type="EMBL" id="ABJB010608404">
    <property type="status" value="NOT_ANNOTATED_CDS"/>
    <property type="molecule type" value="Genomic_DNA"/>
</dbReference>
<dbReference type="PANTHER" id="PTHR47705:SF1">
    <property type="entry name" value="PNP_UDP_1 DOMAIN-CONTAINING PROTEIN"/>
    <property type="match status" value="1"/>
</dbReference>
<dbReference type="OrthoDB" id="1577640at2759"/>
<dbReference type="PaxDb" id="6945-B7PEA4"/>
<sequence length="618" mass="67892">AERIVMTPKKSAEGHTTIKMERVAVEELDEGSVMHFAGGDHQGIVINRLTSHALFAALSQFVFAISMAAFHYCDKNALEYNKESRELKFWFKPHVAENDRRHAAQDFFKDLVSPGDFPRDYVGFIKKIMKLMQVKYPNMRKVEIDMKQLENISEPPTRPSECAYYVQVFGGTNLHSRGADKCAVENDGAMSMDDSMVGSKTELSQEKVLEVIESAYPNPVSLGQLAKSTLSAEEEVHLHLRELLAKNLIKEMDSGSYTRVVQNDTEVKLVRQMPTVHGSQQPTIAIITAQYCEKLAVDVMIENKNTFVRYKTEGEPRRTLPQAARRSAVHSLIAGESNVYTLGNIGAHRVVSTKLPAVGHSRGAIIAAGNTTTRLLGTFQKVDYVFLVGVGGGVPHYTDHSRHVRLGDVVVSAPTPCGAAATNGSTTGAAKGRHVYLFAEPQRRLQEVAEQLWQQGALDPSLRPWEDYIREGAAALADQESDFSRPPASSDHLYMSIGGKDLIEVGHPTAPRDTPDPRLPGRPVVHLGPVGSGRGSAVREDAQRHALAEEHGVRAFDTGFDSVVESVFGNRKDNYAFVRGIADYKDGSKGREWQPYAALAAAAFMKAVVCALAPLDEE</sequence>
<evidence type="ECO:0007829" key="5">
    <source>
        <dbReference type="PeptideAtlas" id="B7PEA4"/>
    </source>
</evidence>
<organism>
    <name type="scientific">Ixodes scapularis</name>
    <name type="common">Black-legged tick</name>
    <name type="synonym">Deer tick</name>
    <dbReference type="NCBI Taxonomy" id="6945"/>
    <lineage>
        <taxon>Eukaryota</taxon>
        <taxon>Metazoa</taxon>
        <taxon>Ecdysozoa</taxon>
        <taxon>Arthropoda</taxon>
        <taxon>Chelicerata</taxon>
        <taxon>Arachnida</taxon>
        <taxon>Acari</taxon>
        <taxon>Parasitiformes</taxon>
        <taxon>Ixodida</taxon>
        <taxon>Ixodoidea</taxon>
        <taxon>Ixodidae</taxon>
        <taxon>Ixodinae</taxon>
        <taxon>Ixodes</taxon>
    </lineage>
</organism>
<dbReference type="VEuPathDB" id="VectorBase:ISCP_020870"/>
<dbReference type="EnsemblMetazoa" id="ISCW004091-RA">
    <property type="protein sequence ID" value="ISCW004091-PA"/>
    <property type="gene ID" value="ISCW004091"/>
</dbReference>
<dbReference type="EMBL" id="ABJB010584076">
    <property type="status" value="NOT_ANNOTATED_CDS"/>
    <property type="molecule type" value="Genomic_DNA"/>
</dbReference>
<dbReference type="PANTHER" id="PTHR47705">
    <property type="entry name" value="AGAP000321-PA"/>
    <property type="match status" value="1"/>
</dbReference>
<dbReference type="FunCoup" id="B7PEA4">
    <property type="interactions" value="21"/>
</dbReference>
<evidence type="ECO:0000313" key="3">
    <source>
        <dbReference type="EnsemblMetazoa" id="ISCW004091-PA"/>
    </source>
</evidence>
<dbReference type="AlphaFoldDB" id="B7PEA4"/>
<dbReference type="EMBL" id="ABJB010033433">
    <property type="status" value="NOT_ANNOTATED_CDS"/>
    <property type="molecule type" value="Genomic_DNA"/>
</dbReference>
<feature type="non-terminal residue" evidence="2">
    <location>
        <position position="1"/>
    </location>
</feature>
<accession>B7PEA4</accession>
<dbReference type="EMBL" id="ABJB010944775">
    <property type="status" value="NOT_ANNOTATED_CDS"/>
    <property type="molecule type" value="Genomic_DNA"/>
</dbReference>
<evidence type="ECO:0000259" key="1">
    <source>
        <dbReference type="Pfam" id="PF22979"/>
    </source>
</evidence>
<evidence type="ECO:0000313" key="2">
    <source>
        <dbReference type="EMBL" id="EEC04926.1"/>
    </source>
</evidence>
<dbReference type="EMBL" id="DS694552">
    <property type="protein sequence ID" value="EEC04926.1"/>
    <property type="molecule type" value="Genomic_DNA"/>
</dbReference>
<dbReference type="STRING" id="6945.B7PEA4"/>
<dbReference type="SUPFAM" id="SSF53167">
    <property type="entry name" value="Purine and uridine phosphorylases"/>
    <property type="match status" value="1"/>
</dbReference>
<dbReference type="InterPro" id="IPR055121">
    <property type="entry name" value="HTH_69"/>
</dbReference>
<dbReference type="VEuPathDB" id="VectorBase:ISCI004091"/>
<dbReference type="EMBL" id="ABJB010652822">
    <property type="status" value="NOT_ANNOTATED_CDS"/>
    <property type="molecule type" value="Genomic_DNA"/>
</dbReference>
<dbReference type="EMBL" id="ABJB010900998">
    <property type="status" value="NOT_ANNOTATED_CDS"/>
    <property type="molecule type" value="Genomic_DNA"/>
</dbReference>
<protein>
    <recommendedName>
        <fullName evidence="1">Winged helix-turn-helix domain-containing protein</fullName>
    </recommendedName>
</protein>
<keyword evidence="4" id="KW-1185">Reference proteome</keyword>
<dbReference type="GO" id="GO:0003824">
    <property type="term" value="F:catalytic activity"/>
    <property type="evidence" value="ECO:0007669"/>
    <property type="project" value="InterPro"/>
</dbReference>
<keyword evidence="5" id="KW-1267">Proteomics identification</keyword>
<gene>
    <name evidence="2" type="ORF">IscW_ISCW004091</name>
</gene>
<dbReference type="HOGENOM" id="CLU_019799_0_0_1"/>
<reference evidence="3" key="2">
    <citation type="submission" date="2020-05" db="UniProtKB">
        <authorList>
            <consortium name="EnsemblMetazoa"/>
        </authorList>
    </citation>
    <scope>IDENTIFICATION</scope>
    <source>
        <strain evidence="3">wikel</strain>
    </source>
</reference>
<name>B7PEA4_IXOSC</name>
<evidence type="ECO:0000313" key="4">
    <source>
        <dbReference type="Proteomes" id="UP000001555"/>
    </source>
</evidence>
<dbReference type="Pfam" id="PF22979">
    <property type="entry name" value="HTH_69"/>
    <property type="match status" value="1"/>
</dbReference>